<dbReference type="NCBIfam" id="NF033451">
    <property type="entry name" value="BREX_2_MTaseX"/>
    <property type="match status" value="1"/>
</dbReference>
<evidence type="ECO:0000256" key="2">
    <source>
        <dbReference type="ARBA" id="ARBA00022603"/>
    </source>
</evidence>
<organism evidence="9 10">
    <name type="scientific">Saccharomonospora glauca K62</name>
    <dbReference type="NCBI Taxonomy" id="928724"/>
    <lineage>
        <taxon>Bacteria</taxon>
        <taxon>Bacillati</taxon>
        <taxon>Actinomycetota</taxon>
        <taxon>Actinomycetes</taxon>
        <taxon>Pseudonocardiales</taxon>
        <taxon>Pseudonocardiaceae</taxon>
        <taxon>Saccharomonospora</taxon>
    </lineage>
</organism>
<dbReference type="PROSITE" id="PS00092">
    <property type="entry name" value="N6_MTASE"/>
    <property type="match status" value="1"/>
</dbReference>
<dbReference type="STRING" id="928724.SacglDRAFT_00590"/>
<comment type="catalytic activity">
    <reaction evidence="5">
        <text>a 2'-deoxyadenosine in DNA + S-adenosyl-L-methionine = an N(6)-methyl-2'-deoxyadenosine in DNA + S-adenosyl-L-homocysteine + H(+)</text>
        <dbReference type="Rhea" id="RHEA:15197"/>
        <dbReference type="Rhea" id="RHEA-COMP:12418"/>
        <dbReference type="Rhea" id="RHEA-COMP:12419"/>
        <dbReference type="ChEBI" id="CHEBI:15378"/>
        <dbReference type="ChEBI" id="CHEBI:57856"/>
        <dbReference type="ChEBI" id="CHEBI:59789"/>
        <dbReference type="ChEBI" id="CHEBI:90615"/>
        <dbReference type="ChEBI" id="CHEBI:90616"/>
        <dbReference type="EC" id="2.1.1.72"/>
    </reaction>
</comment>
<dbReference type="EC" id="2.1.1.72" evidence="1"/>
<dbReference type="InterPro" id="IPR011639">
    <property type="entry name" value="MethylTrfase_TaqI-like_dom"/>
</dbReference>
<gene>
    <name evidence="9" type="ORF">SacglDRAFT_00590</name>
</gene>
<evidence type="ECO:0000259" key="8">
    <source>
        <dbReference type="Pfam" id="PF22654"/>
    </source>
</evidence>
<evidence type="ECO:0000313" key="9">
    <source>
        <dbReference type="EMBL" id="EIE97539.1"/>
    </source>
</evidence>
<evidence type="ECO:0000256" key="3">
    <source>
        <dbReference type="ARBA" id="ARBA00022679"/>
    </source>
</evidence>
<feature type="domain" description="DUF7008" evidence="8">
    <location>
        <begin position="830"/>
        <end position="1207"/>
    </location>
</feature>
<feature type="region of interest" description="Disordered" evidence="6">
    <location>
        <begin position="1183"/>
        <end position="1215"/>
    </location>
</feature>
<dbReference type="InterPro" id="IPR002052">
    <property type="entry name" value="DNA_methylase_N6_adenine_CS"/>
</dbReference>
<dbReference type="Gene3D" id="3.40.50.150">
    <property type="entry name" value="Vaccinia Virus protein VP39"/>
    <property type="match status" value="1"/>
</dbReference>
<dbReference type="InterPro" id="IPR054277">
    <property type="entry name" value="DUF7008"/>
</dbReference>
<dbReference type="EMBL" id="CM001484">
    <property type="protein sequence ID" value="EIE97539.1"/>
    <property type="molecule type" value="Genomic_DNA"/>
</dbReference>
<protein>
    <recommendedName>
        <fullName evidence="1">site-specific DNA-methyltransferase (adenine-specific)</fullName>
        <ecNumber evidence="1">2.1.1.72</ecNumber>
    </recommendedName>
</protein>
<dbReference type="GO" id="GO:0009007">
    <property type="term" value="F:site-specific DNA-methyltransferase (adenine-specific) activity"/>
    <property type="evidence" value="ECO:0007669"/>
    <property type="project" value="UniProtKB-EC"/>
</dbReference>
<evidence type="ECO:0000256" key="4">
    <source>
        <dbReference type="ARBA" id="ARBA00022691"/>
    </source>
</evidence>
<dbReference type="HOGENOM" id="CLU_269467_0_0_11"/>
<dbReference type="Pfam" id="PF22654">
    <property type="entry name" value="DUF7008"/>
    <property type="match status" value="1"/>
</dbReference>
<feature type="domain" description="Type II methyltransferase M.TaqI-like" evidence="7">
    <location>
        <begin position="288"/>
        <end position="469"/>
    </location>
</feature>
<dbReference type="eggNOG" id="COG1002">
    <property type="taxonomic scope" value="Bacteria"/>
</dbReference>
<keyword evidence="10" id="KW-1185">Reference proteome</keyword>
<name>I1CXW5_9PSEU</name>
<keyword evidence="2 9" id="KW-0489">Methyltransferase</keyword>
<evidence type="ECO:0000259" key="7">
    <source>
        <dbReference type="Pfam" id="PF07669"/>
    </source>
</evidence>
<evidence type="ECO:0000256" key="5">
    <source>
        <dbReference type="ARBA" id="ARBA00047942"/>
    </source>
</evidence>
<dbReference type="GO" id="GO:0003676">
    <property type="term" value="F:nucleic acid binding"/>
    <property type="evidence" value="ECO:0007669"/>
    <property type="project" value="InterPro"/>
</dbReference>
<sequence length="1215" mass="138639">MVGASKGERQTVAVRGADLGELVKDLRRQVTVLEDDLRARAQEVSEFHTPLRAEYDEARKRERTAATWESWLDQRVTQVAAAWVLGTVFVRFCEDNGLIQWPFLAGPGERLADAEERHEAYFREHPQDNDRDWIVAAFNHLAEAHPTAAGLFDARFNPLWEITPSFEAATALLQFWRRRGDDGEIRYDFTDPEWDTRFLGDLYQDLSEHARKTYALLQTPEFVEEFILDLTLEPAVEEFGLKGLRTIDPACGSGHFLLGLFRRVLAKWREAEPGTDQWELIQRTLGSVHGCDKNPFAASIARFRMLVAVLREANAIRLDQAPRFPINIAVGDSLMHGRGAPGIQGELFALDEPHTYTTEDVNEYVRSCDLLGKGSYHVVVGNPPYITVKDKQENQNYRDRYDACSGKYALSVPFAQRLFQLAIRRSGSDRDAGYVGQITANSFMKREFGKKLIEDFFRTVQLTHVIDTSGAYIPGHGTPTVILVGRNHEYRQDDPVRAVLGIRGEPSQPEDPAKGLVWSAIVEQITRPGSESEWITAEDVDRTAFAGHPWSLSGGGAGDLQDRIQSGGSMLLGKCFESSGFAAITGVDDAYVLASPLPRWRENQDVQRRVYVEGDQVRDWACGATAKVVYPIDLNVDERSYIETVYLWSMRSVLRRTIYFGETKEERGYHWSDYAFFMRERLKSRLLIAFAFVATHNHFTLDRGGKVHNKSAPVIKLPEGAGEDEHLELLGVLNSSTACFWLKQVCHNKGGPGGGYSKGEKWRDFYEFTGTKLQEFPLPAVLPLELGRALDSLAQDLAAQEPSAIAEAATPTRERLDAARAEHARIRGRMIALQEELDWTVYHSYGLLDDTERAQLTAPDLDTVPEIRLGERAFEIVLTRRMRAGLEETRWFTDFGGQPQTEVPEHWPEWYRQLVQARIDVIEKRRDIALIEQPNCKRPWESETWERKEADALRTWLLDRCERRDLWFGLRDGFEQPRTLTVHQLADAFRDDADMHAVAALYANDHLGKPDLPLAKVLETILTDQHVPYLAALRYKDSGLRKRAQWEQVWEKQREEDRTGQRLDIPVPPKYTSADFRKTSYWTHRGKLDVPKERFISYPDASPDADPSLLLGWAGWDHKDQAQALVNLINDRTADAGWETERLTPLLAGLAEVMPWVRQWHGEYDEEWEGVPADEYQAFLDEQRTKHQLTEDDLKNWRPAPTRRGRRGTAKETQQ</sequence>
<proteinExistence type="predicted"/>
<evidence type="ECO:0000313" key="10">
    <source>
        <dbReference type="Proteomes" id="UP000005087"/>
    </source>
</evidence>
<dbReference type="GO" id="GO:0032259">
    <property type="term" value="P:methylation"/>
    <property type="evidence" value="ECO:0007669"/>
    <property type="project" value="UniProtKB-KW"/>
</dbReference>
<dbReference type="AlphaFoldDB" id="I1CXW5"/>
<dbReference type="Pfam" id="PF07669">
    <property type="entry name" value="Eco57I"/>
    <property type="match status" value="1"/>
</dbReference>
<dbReference type="InterPro" id="IPR029063">
    <property type="entry name" value="SAM-dependent_MTases_sf"/>
</dbReference>
<dbReference type="PANTHER" id="PTHR33841:SF1">
    <property type="entry name" value="DNA METHYLTRANSFERASE A"/>
    <property type="match status" value="1"/>
</dbReference>
<dbReference type="SUPFAM" id="SSF53335">
    <property type="entry name" value="S-adenosyl-L-methionine-dependent methyltransferases"/>
    <property type="match status" value="1"/>
</dbReference>
<accession>I1CXW5</accession>
<dbReference type="GO" id="GO:0006304">
    <property type="term" value="P:DNA modification"/>
    <property type="evidence" value="ECO:0007669"/>
    <property type="project" value="InterPro"/>
</dbReference>
<evidence type="ECO:0000256" key="1">
    <source>
        <dbReference type="ARBA" id="ARBA00011900"/>
    </source>
</evidence>
<evidence type="ECO:0000256" key="6">
    <source>
        <dbReference type="SAM" id="MobiDB-lite"/>
    </source>
</evidence>
<keyword evidence="4" id="KW-0949">S-adenosyl-L-methionine</keyword>
<dbReference type="PRINTS" id="PR00507">
    <property type="entry name" value="N12N6MTFRASE"/>
</dbReference>
<dbReference type="OrthoDB" id="4280289at2"/>
<dbReference type="Proteomes" id="UP000005087">
    <property type="component" value="Chromosome"/>
</dbReference>
<dbReference type="PANTHER" id="PTHR33841">
    <property type="entry name" value="DNA METHYLTRANSFERASE YEEA-RELATED"/>
    <property type="match status" value="1"/>
</dbReference>
<reference evidence="10" key="2">
    <citation type="submission" date="2012-01" db="EMBL/GenBank/DDBJ databases">
        <title>Noncontiguous Finished sequence of chromosome of Saccharomonospora glauca K62.</title>
        <authorList>
            <consortium name="US DOE Joint Genome Institute"/>
            <person name="Lucas S."/>
            <person name="Han J."/>
            <person name="Lapidus A."/>
            <person name="Cheng J.-F."/>
            <person name="Goodwin L."/>
            <person name="Pitluck S."/>
            <person name="Peters L."/>
            <person name="Mikhailova N."/>
            <person name="Held B."/>
            <person name="Detter J.C."/>
            <person name="Han C."/>
            <person name="Tapia R."/>
            <person name="Land M."/>
            <person name="Hauser L."/>
            <person name="Kyrpides N."/>
            <person name="Ivanova N."/>
            <person name="Pagani I."/>
            <person name="Brambilla E.-M."/>
            <person name="Klenk H.-P."/>
            <person name="Woyke T."/>
        </authorList>
    </citation>
    <scope>NUCLEOTIDE SEQUENCE [LARGE SCALE GENOMIC DNA]</scope>
    <source>
        <strain evidence="10">K62</strain>
    </source>
</reference>
<dbReference type="RefSeq" id="WP_005461569.1">
    <property type="nucleotide sequence ID" value="NZ_CM001484.1"/>
</dbReference>
<reference evidence="9 10" key="1">
    <citation type="submission" date="2011-09" db="EMBL/GenBank/DDBJ databases">
        <authorList>
            <consortium name="US DOE Joint Genome Institute (JGI-PGF)"/>
            <person name="Lucas S."/>
            <person name="Han J."/>
            <person name="Lapidus A."/>
            <person name="Cheng J.-F."/>
            <person name="Goodwin L."/>
            <person name="Pitluck S."/>
            <person name="Peters L."/>
            <person name="Land M.L."/>
            <person name="Hauser L."/>
            <person name="Brambilla E."/>
            <person name="Klenk H.-P."/>
            <person name="Woyke T.J."/>
        </authorList>
    </citation>
    <scope>NUCLEOTIDE SEQUENCE [LARGE SCALE GENOMIC DNA]</scope>
    <source>
        <strain evidence="9 10">K62</strain>
    </source>
</reference>
<dbReference type="InterPro" id="IPR050953">
    <property type="entry name" value="N4_N6_ade-DNA_methylase"/>
</dbReference>
<keyword evidence="3 9" id="KW-0808">Transferase</keyword>
<feature type="compositionally biased region" description="Basic and acidic residues" evidence="6">
    <location>
        <begin position="1183"/>
        <end position="1196"/>
    </location>
</feature>